<feature type="compositionally biased region" description="Basic and acidic residues" evidence="2">
    <location>
        <begin position="290"/>
        <end position="299"/>
    </location>
</feature>
<keyword evidence="1" id="KW-0175">Coiled coil</keyword>
<feature type="compositionally biased region" description="Basic and acidic residues" evidence="2">
    <location>
        <begin position="496"/>
        <end position="514"/>
    </location>
</feature>
<comment type="caution">
    <text evidence="3">The sequence shown here is derived from an EMBL/GenBank/DDBJ whole genome shotgun (WGS) entry which is preliminary data.</text>
</comment>
<feature type="region of interest" description="Disordered" evidence="2">
    <location>
        <begin position="483"/>
        <end position="519"/>
    </location>
</feature>
<dbReference type="EMBL" id="JXTI01000146">
    <property type="protein sequence ID" value="KWX11939.1"/>
    <property type="molecule type" value="Genomic_DNA"/>
</dbReference>
<feature type="region of interest" description="Disordered" evidence="2">
    <location>
        <begin position="389"/>
        <end position="417"/>
    </location>
</feature>
<sequence>MRPCFGNSKFEFHISLLAFSRFWMSKAHSQQTAKQQLDERSQQVEALMVLLTEKDDEISQLKGRLADAVALAKEELKSEAEQKLRQKLAIKLHGELREKMTPDIREELKEELRTNILAQLSEQQIIKYLEKPLEERTKAIEAEMESRIAEQVEQRLQKEVAAQVAKEKAAFRNKLNEAARPKSKDSTKAEEQRLRVQIASLESKHLCEVQTLTREVTGLKKRIAGYETTIELLRSQNTSLASELSDTQKALKIAAESLADQHEREEQLKSQLRAQHPKYLDTPSPGNNDLHQDSTEEKTPQTTSAAEQDSKEEQFYFVHNAHSTPVVSGATSLSQDLAPAVDLNTNTAIYTPGALHPLANITSDLSHPEEPSKRADEIWTDENFEQTKQDMETKLRNSCTSSRTAEDGYTHKDEPRTGPTEAFILPLVSNLPVHVSGDIGFSAVGAVSMSSSTGLDVSSGTSTGPVVELQRSVTTSGMFGQSSLAEYLNGNPPNHDSAKPTHESSSPVKEEATNKDATNPVLEQISSDVVLRRNVDISELQAAMVRHFTNELREQSKFMESSPLQIPDGQLGSLIESAIQFLFKVWDYIEEAFALRNSCLNGIRTCLDQGSLDSALKLAQVELLRCRKVKEEFGDIFEIVRERELKKANEESISDITSTLQAVLEDCNTELLYRGFPYSNIIRAESS</sequence>
<feature type="compositionally biased region" description="Basic and acidic residues" evidence="2">
    <location>
        <begin position="404"/>
        <end position="416"/>
    </location>
</feature>
<protein>
    <submittedName>
        <fullName evidence="3">Chromosome segregation protein SMC</fullName>
    </submittedName>
</protein>
<gene>
    <name evidence="3" type="ORF">QR46_4085</name>
</gene>
<organism evidence="3 4">
    <name type="scientific">Giardia duodenalis assemblage B</name>
    <dbReference type="NCBI Taxonomy" id="1394984"/>
    <lineage>
        <taxon>Eukaryota</taxon>
        <taxon>Metamonada</taxon>
        <taxon>Diplomonadida</taxon>
        <taxon>Hexamitidae</taxon>
        <taxon>Giardiinae</taxon>
        <taxon>Giardia</taxon>
    </lineage>
</organism>
<evidence type="ECO:0000256" key="2">
    <source>
        <dbReference type="SAM" id="MobiDB-lite"/>
    </source>
</evidence>
<evidence type="ECO:0000313" key="4">
    <source>
        <dbReference type="Proteomes" id="UP000070089"/>
    </source>
</evidence>
<accession>A0A132NPA7</accession>
<dbReference type="VEuPathDB" id="GiardiaDB:QR46_4085"/>
<dbReference type="OrthoDB" id="10254044at2759"/>
<proteinExistence type="predicted"/>
<evidence type="ECO:0000256" key="1">
    <source>
        <dbReference type="SAM" id="Coils"/>
    </source>
</evidence>
<feature type="region of interest" description="Disordered" evidence="2">
    <location>
        <begin position="277"/>
        <end position="310"/>
    </location>
</feature>
<reference evidence="3 4" key="1">
    <citation type="journal article" date="2015" name="Mol. Biochem. Parasitol.">
        <title>Identification of polymorphic genes for use in assemblage B genotyping assays through comparative genomics of multiple assemblage B Giardia duodenalis isolates.</title>
        <authorList>
            <person name="Wielinga C."/>
            <person name="Thompson R.C."/>
            <person name="Monis P."/>
            <person name="Ryan U."/>
        </authorList>
    </citation>
    <scope>NUCLEOTIDE SEQUENCE [LARGE SCALE GENOMIC DNA]</scope>
    <source>
        <strain evidence="3 4">BAH15c1</strain>
    </source>
</reference>
<dbReference type="AlphaFoldDB" id="A0A132NPA7"/>
<feature type="coiled-coil region" evidence="1">
    <location>
        <begin position="34"/>
        <end position="86"/>
    </location>
</feature>
<name>A0A132NPA7_GIAIN</name>
<dbReference type="Proteomes" id="UP000070089">
    <property type="component" value="Unassembled WGS sequence"/>
</dbReference>
<feature type="coiled-coil region" evidence="1">
    <location>
        <begin position="184"/>
        <end position="229"/>
    </location>
</feature>
<evidence type="ECO:0000313" key="3">
    <source>
        <dbReference type="EMBL" id="KWX11939.1"/>
    </source>
</evidence>